<comment type="caution">
    <text evidence="4">The sequence shown here is derived from an EMBL/GenBank/DDBJ whole genome shotgun (WGS) entry which is preliminary data.</text>
</comment>
<dbReference type="Proteomes" id="UP000305267">
    <property type="component" value="Unassembled WGS sequence"/>
</dbReference>
<dbReference type="OrthoDB" id="9784719at2"/>
<dbReference type="Pfam" id="PF00072">
    <property type="entry name" value="Response_reg"/>
    <property type="match status" value="1"/>
</dbReference>
<dbReference type="PANTHER" id="PTHR44591:SF21">
    <property type="entry name" value="TWO-COMPONENT RESPONSE REGULATOR"/>
    <property type="match status" value="1"/>
</dbReference>
<dbReference type="AlphaFoldDB" id="A0A5C4LKM2"/>
<evidence type="ECO:0000259" key="3">
    <source>
        <dbReference type="PROSITE" id="PS50110"/>
    </source>
</evidence>
<evidence type="ECO:0000313" key="4">
    <source>
        <dbReference type="EMBL" id="TNC14974.1"/>
    </source>
</evidence>
<gene>
    <name evidence="4" type="ORF">FF100_05225</name>
</gene>
<evidence type="ECO:0000256" key="2">
    <source>
        <dbReference type="PROSITE-ProRule" id="PRU00169"/>
    </source>
</evidence>
<dbReference type="InterPro" id="IPR001789">
    <property type="entry name" value="Sig_transdc_resp-reg_receiver"/>
</dbReference>
<feature type="modified residue" description="4-aspartylphosphate" evidence="2">
    <location>
        <position position="120"/>
    </location>
</feature>
<dbReference type="InterPro" id="IPR050595">
    <property type="entry name" value="Bact_response_regulator"/>
</dbReference>
<protein>
    <submittedName>
        <fullName evidence="4">Response regulator</fullName>
    </submittedName>
</protein>
<dbReference type="PROSITE" id="PS50110">
    <property type="entry name" value="RESPONSE_REGULATORY"/>
    <property type="match status" value="1"/>
</dbReference>
<dbReference type="RefSeq" id="WP_139034515.1">
    <property type="nucleotide sequence ID" value="NZ_VDDA01000002.1"/>
</dbReference>
<dbReference type="PANTHER" id="PTHR44591">
    <property type="entry name" value="STRESS RESPONSE REGULATOR PROTEIN 1"/>
    <property type="match status" value="1"/>
</dbReference>
<dbReference type="SUPFAM" id="SSF52172">
    <property type="entry name" value="CheY-like"/>
    <property type="match status" value="1"/>
</dbReference>
<dbReference type="GO" id="GO:0000160">
    <property type="term" value="P:phosphorelay signal transduction system"/>
    <property type="evidence" value="ECO:0007669"/>
    <property type="project" value="InterPro"/>
</dbReference>
<evidence type="ECO:0000256" key="1">
    <source>
        <dbReference type="ARBA" id="ARBA00022553"/>
    </source>
</evidence>
<name>A0A5C4LKM2_9HYPH</name>
<dbReference type="Gene3D" id="3.40.50.2300">
    <property type="match status" value="1"/>
</dbReference>
<organism evidence="4 5">
    <name type="scientific">Methylobacterium terricola</name>
    <dbReference type="NCBI Taxonomy" id="2583531"/>
    <lineage>
        <taxon>Bacteria</taxon>
        <taxon>Pseudomonadati</taxon>
        <taxon>Pseudomonadota</taxon>
        <taxon>Alphaproteobacteria</taxon>
        <taxon>Hyphomicrobiales</taxon>
        <taxon>Methylobacteriaceae</taxon>
        <taxon>Methylobacterium</taxon>
    </lineage>
</organism>
<reference evidence="4 5" key="1">
    <citation type="submission" date="2019-06" db="EMBL/GenBank/DDBJ databases">
        <title>Genome of Methylobacterium sp. 17Sr1-39.</title>
        <authorList>
            <person name="Seo T."/>
        </authorList>
    </citation>
    <scope>NUCLEOTIDE SEQUENCE [LARGE SCALE GENOMIC DNA]</scope>
    <source>
        <strain evidence="4 5">17Sr1-39</strain>
    </source>
</reference>
<dbReference type="InterPro" id="IPR011006">
    <property type="entry name" value="CheY-like_superfamily"/>
</dbReference>
<evidence type="ECO:0000313" key="5">
    <source>
        <dbReference type="Proteomes" id="UP000305267"/>
    </source>
</evidence>
<accession>A0A5C4LKM2</accession>
<feature type="domain" description="Response regulatory" evidence="3">
    <location>
        <begin position="69"/>
        <end position="183"/>
    </location>
</feature>
<keyword evidence="5" id="KW-1185">Reference proteome</keyword>
<dbReference type="EMBL" id="VDDA01000002">
    <property type="protein sequence ID" value="TNC14974.1"/>
    <property type="molecule type" value="Genomic_DNA"/>
</dbReference>
<sequence length="191" mass="20625">MRQASHFYRGMADGPAAVGHGIAQGLLDAIPVPDEDHLPDRLRELVALLIARDASNGGDRTARAEPTRLVLVLEDDASVREQAVALLQETVLDVVTCATGDEAVALLRERGGEVAMVFTDVDLPGTLDGVALARAVRTLWPGIRLVVTSGRATVRDEDLSDDVVHLRKPWRALDVLVQVDHAVRRPVVPAR</sequence>
<proteinExistence type="predicted"/>
<dbReference type="SMART" id="SM00448">
    <property type="entry name" value="REC"/>
    <property type="match status" value="1"/>
</dbReference>
<keyword evidence="1 2" id="KW-0597">Phosphoprotein</keyword>